<protein>
    <submittedName>
        <fullName evidence="1">CoA-transferase</fullName>
    </submittedName>
</protein>
<organism evidence="1 2">
    <name type="scientific">Methylocystis iwaonis</name>
    <dbReference type="NCBI Taxonomy" id="2885079"/>
    <lineage>
        <taxon>Bacteria</taxon>
        <taxon>Pseudomonadati</taxon>
        <taxon>Pseudomonadota</taxon>
        <taxon>Alphaproteobacteria</taxon>
        <taxon>Hyphomicrobiales</taxon>
        <taxon>Methylocystaceae</taxon>
        <taxon>Methylocystis</taxon>
    </lineage>
</organism>
<name>A0ABM8EAN0_9HYPH</name>
<dbReference type="RefSeq" id="WP_281928344.1">
    <property type="nucleotide sequence ID" value="NZ_AP027142.1"/>
</dbReference>
<keyword evidence="2" id="KW-1185">Reference proteome</keyword>
<accession>A0ABM8EAN0</accession>
<dbReference type="SUPFAM" id="SSF100950">
    <property type="entry name" value="NagB/RpiA/CoA transferase-like"/>
    <property type="match status" value="1"/>
</dbReference>
<dbReference type="Gene3D" id="3.30.30.40">
    <property type="match status" value="1"/>
</dbReference>
<dbReference type="EMBL" id="AP027142">
    <property type="protein sequence ID" value="BDV35025.1"/>
    <property type="molecule type" value="Genomic_DNA"/>
</dbReference>
<dbReference type="PANTHER" id="PTHR43293">
    <property type="entry name" value="ACETATE COA-TRANSFERASE YDIF"/>
    <property type="match status" value="1"/>
</dbReference>
<dbReference type="InterPro" id="IPR037171">
    <property type="entry name" value="NagB/RpiA_transferase-like"/>
</dbReference>
<reference evidence="1 2" key="1">
    <citation type="journal article" date="2023" name="Int. J. Syst. Evol. Microbiol.">
        <title>Methylocystis iwaonis sp. nov., a type II methane-oxidizing bacterium from surface soil of a rice paddy field in Japan, and emended description of the genus Methylocystis (ex Whittenbury et al. 1970) Bowman et al. 1993.</title>
        <authorList>
            <person name="Kaise H."/>
            <person name="Sawadogo J.B."/>
            <person name="Alam M.S."/>
            <person name="Ueno C."/>
            <person name="Dianou D."/>
            <person name="Shinjo R."/>
            <person name="Asakawa S."/>
        </authorList>
    </citation>
    <scope>NUCLEOTIDE SEQUENCE [LARGE SCALE GENOMIC DNA]</scope>
    <source>
        <strain evidence="1 2">SS37A-Re</strain>
    </source>
</reference>
<dbReference type="Gene3D" id="3.40.1080.10">
    <property type="entry name" value="Glutaconate Coenzyme A-transferase"/>
    <property type="match status" value="1"/>
</dbReference>
<gene>
    <name evidence="1" type="ORF">SS37A_25540</name>
</gene>
<dbReference type="SMART" id="SM00882">
    <property type="entry name" value="CoA_trans"/>
    <property type="match status" value="1"/>
</dbReference>
<dbReference type="PANTHER" id="PTHR43293:SF3">
    <property type="entry name" value="CHOLESTEROL RING-CLEAVING HYDROLASE IPDB SUBUNIT"/>
    <property type="match status" value="1"/>
</dbReference>
<evidence type="ECO:0000313" key="2">
    <source>
        <dbReference type="Proteomes" id="UP001317629"/>
    </source>
</evidence>
<sequence>MTSPREIRTEPDKRRTLDELASMVPDGAVVAVGGGLSSREPMALLRALLRRGATGLTVVGSAHGIDVDLLCAGGALARSAESYVGFEQDFGLAPNYRRALESGAVEAADSCCYTLVQQLRAAIQGLPFMPIRSVRGTGFMTLHPEYRLMTCPFTGEELLLVPALEPDVALIHAQYGDEKGNLVIQGPPVADLLFARASKLVLATVEKIVTTQDVQGMPGAVLPYFYVAAICEAPMGAHPTACYPFYGYDRPHTALYHAAARAGAESFKSTYLDVFVHGAASHDAYLARIGGEATRARLASWANGDDAWMNLYRDEAPA</sequence>
<evidence type="ECO:0000313" key="1">
    <source>
        <dbReference type="EMBL" id="BDV35025.1"/>
    </source>
</evidence>
<dbReference type="Pfam" id="PF01144">
    <property type="entry name" value="CoA_trans"/>
    <property type="match status" value="1"/>
</dbReference>
<proteinExistence type="predicted"/>
<dbReference type="Proteomes" id="UP001317629">
    <property type="component" value="Chromosome"/>
</dbReference>
<dbReference type="InterPro" id="IPR004165">
    <property type="entry name" value="CoA_trans_fam_I"/>
</dbReference>